<dbReference type="EMBL" id="BAABCX010000001">
    <property type="protein sequence ID" value="GAA3527330.1"/>
    <property type="molecule type" value="Genomic_DNA"/>
</dbReference>
<proteinExistence type="predicted"/>
<sequence length="69" mass="7669">MSYTCQATTTAWICMANTAASRAIKKGKNPRSCSTPRCWGRSGLTDDSELIDTPIVVLRIHHKAMQCKR</sequence>
<gene>
    <name evidence="1" type="ORF">GCM10022394_03120</name>
</gene>
<comment type="caution">
    <text evidence="1">The sequence shown here is derived from an EMBL/GenBank/DDBJ whole genome shotgun (WGS) entry which is preliminary data.</text>
</comment>
<protein>
    <submittedName>
        <fullName evidence="1">Uncharacterized protein</fullName>
    </submittedName>
</protein>
<organism evidence="1 2">
    <name type="scientific">Zobellella aerophila</name>
    <dbReference type="NCBI Taxonomy" id="870480"/>
    <lineage>
        <taxon>Bacteria</taxon>
        <taxon>Pseudomonadati</taxon>
        <taxon>Pseudomonadota</taxon>
        <taxon>Gammaproteobacteria</taxon>
        <taxon>Aeromonadales</taxon>
        <taxon>Aeromonadaceae</taxon>
        <taxon>Zobellella</taxon>
    </lineage>
</organism>
<accession>A0ABP6V5U2</accession>
<name>A0ABP6V5U2_9GAMM</name>
<dbReference type="Proteomes" id="UP001500795">
    <property type="component" value="Unassembled WGS sequence"/>
</dbReference>
<evidence type="ECO:0000313" key="1">
    <source>
        <dbReference type="EMBL" id="GAA3527330.1"/>
    </source>
</evidence>
<evidence type="ECO:0000313" key="2">
    <source>
        <dbReference type="Proteomes" id="UP001500795"/>
    </source>
</evidence>
<keyword evidence="2" id="KW-1185">Reference proteome</keyword>
<reference evidence="2" key="1">
    <citation type="journal article" date="2019" name="Int. J. Syst. Evol. Microbiol.">
        <title>The Global Catalogue of Microorganisms (GCM) 10K type strain sequencing project: providing services to taxonomists for standard genome sequencing and annotation.</title>
        <authorList>
            <consortium name="The Broad Institute Genomics Platform"/>
            <consortium name="The Broad Institute Genome Sequencing Center for Infectious Disease"/>
            <person name="Wu L."/>
            <person name="Ma J."/>
        </authorList>
    </citation>
    <scope>NUCLEOTIDE SEQUENCE [LARGE SCALE GENOMIC DNA]</scope>
    <source>
        <strain evidence="2">JCM 17110</strain>
    </source>
</reference>